<dbReference type="CDD" id="cd22785">
    <property type="entry name" value="DPBB_MltA-like"/>
    <property type="match status" value="1"/>
</dbReference>
<evidence type="ECO:0000313" key="1">
    <source>
        <dbReference type="EMBL" id="KXN72824.1"/>
    </source>
</evidence>
<sequence>MLLIYFFTILNIYSSLDISKLVGLKPGKLFDDDDYMPGFPLLDDIFNPSLPNNNNNDGNKGSGLKKVKLTYYWITRESEFPSGGEQVNVKACSQNRAFSGTISKKFYQSLHLEGSGELKNGIILNCFNDDCTCFDKVDGPMGTWHNILEPYISVAANDMPHGTLIYIKELDGVKLPSGQIHNGCARVDDTSYSFGNNHIDLFSFYKTNYETIQKRFSKEQVNIQVGSNCKLLKYTK</sequence>
<dbReference type="OMA" id="ITQYWIP"/>
<accession>A0A137PCU3</accession>
<dbReference type="AlphaFoldDB" id="A0A137PCU3"/>
<dbReference type="EMBL" id="KQ964446">
    <property type="protein sequence ID" value="KXN72824.1"/>
    <property type="molecule type" value="Genomic_DNA"/>
</dbReference>
<protein>
    <submittedName>
        <fullName evidence="1">Uncharacterized protein</fullName>
    </submittedName>
</protein>
<gene>
    <name evidence="1" type="ORF">CONCODRAFT_4321</name>
</gene>
<name>A0A137PCU3_CONC2</name>
<organism evidence="1 2">
    <name type="scientific">Conidiobolus coronatus (strain ATCC 28846 / CBS 209.66 / NRRL 28638)</name>
    <name type="common">Delacroixia coronata</name>
    <dbReference type="NCBI Taxonomy" id="796925"/>
    <lineage>
        <taxon>Eukaryota</taxon>
        <taxon>Fungi</taxon>
        <taxon>Fungi incertae sedis</taxon>
        <taxon>Zoopagomycota</taxon>
        <taxon>Entomophthoromycotina</taxon>
        <taxon>Entomophthoromycetes</taxon>
        <taxon>Entomophthorales</taxon>
        <taxon>Ancylistaceae</taxon>
        <taxon>Conidiobolus</taxon>
    </lineage>
</organism>
<dbReference type="Proteomes" id="UP000070444">
    <property type="component" value="Unassembled WGS sequence"/>
</dbReference>
<dbReference type="OrthoDB" id="5985073at2759"/>
<reference evidence="1 2" key="1">
    <citation type="journal article" date="2015" name="Genome Biol. Evol.">
        <title>Phylogenomic analyses indicate that early fungi evolved digesting cell walls of algal ancestors of land plants.</title>
        <authorList>
            <person name="Chang Y."/>
            <person name="Wang S."/>
            <person name="Sekimoto S."/>
            <person name="Aerts A.L."/>
            <person name="Choi C."/>
            <person name="Clum A."/>
            <person name="LaButti K.M."/>
            <person name="Lindquist E.A."/>
            <person name="Yee Ngan C."/>
            <person name="Ohm R.A."/>
            <person name="Salamov A.A."/>
            <person name="Grigoriev I.V."/>
            <person name="Spatafora J.W."/>
            <person name="Berbee M.L."/>
        </authorList>
    </citation>
    <scope>NUCLEOTIDE SEQUENCE [LARGE SCALE GENOMIC DNA]</scope>
    <source>
        <strain evidence="1 2">NRRL 28638</strain>
    </source>
</reference>
<evidence type="ECO:0000313" key="2">
    <source>
        <dbReference type="Proteomes" id="UP000070444"/>
    </source>
</evidence>
<keyword evidence="2" id="KW-1185">Reference proteome</keyword>
<proteinExistence type="predicted"/>